<dbReference type="PANTHER" id="PTHR30069">
    <property type="entry name" value="TONB-DEPENDENT OUTER MEMBRANE RECEPTOR"/>
    <property type="match status" value="1"/>
</dbReference>
<evidence type="ECO:0000256" key="5">
    <source>
        <dbReference type="ARBA" id="ARBA00022729"/>
    </source>
</evidence>
<keyword evidence="6 8" id="KW-0472">Membrane</keyword>
<evidence type="ECO:0000256" key="6">
    <source>
        <dbReference type="ARBA" id="ARBA00023136"/>
    </source>
</evidence>
<feature type="domain" description="TonB-dependent receptor plug" evidence="10">
    <location>
        <begin position="124"/>
        <end position="247"/>
    </location>
</feature>
<evidence type="ECO:0000313" key="11">
    <source>
        <dbReference type="EMBL" id="QNA44233.1"/>
    </source>
</evidence>
<sequence length="1073" mass="115896">MKVKFQAVTNTGLIRLLVSFFLLTILTAANAQTVTGTVLDEENNPVNGATVAVKGTNKATVTNASGNFSIAAAGTDVLVFSSIGFLKLEVPVNGRATVSVTLAKSETSMEEVVVIALGEKRAAKKLGYSTTSVNADELVRQRTTNIGESLVGKVAGLNITPPAAGAGASNQIRLRGQVGFAGANNAPLLVINGLPMDQGVRNAEGAGQQRDRGDNLANINPDDIESMTVLKGAAAAALYGSRAAAGAIIITTKSGSKNQGIGVDFTSSYTSSQALNFMDEIVQTEYGQGQGGNKFTTAAQIQGNGQWGWGAKLDGQPTMNFDGQMRPYSAYPHQLFDFLQTGTNLTNTLGLSGGGTNGSFRSSISTTSAKGIVPSNEYKRRIFNMGVNQTIAKKLKLQLNVNYTDEDYINPPQIGTQGDGAVNFFTRMPVSVPLDAYRTSAKDPATGAEWRTNGFQGTINNPYFALQNGQKYKEDRNRFLGTATLRYDINDWLYAQGRFNYDRGDNFAEWFTLNGTGANTVIATTTPTVTYRGGYNLNQTTTTDINADFLVGTSNQFGKFSVDAAFGGNTLRSEWKNMVQTATNFTVPNLYSYRNGTVKGAGDGFNYSQQRVNSLYGWVELGYNGLLFINGTARNDWFSILNPENNSKFYSSVSGSFVFSQLLKNVNWLSFGKLRASWAQVGSVASVNPYDGVLTYGLGANLFNGQTLASINGASAPNPLLQPFTVTEKEIGLELRLFQNRLLMDVAAFEKITTDQIIDVNLSSTSGYNTSKQNRASLKNSGFETLVEYKAIQQKDFSWTTSWNNAYLNTKVLNVGNPSGTILLLYFNGTGNEFLGEIRYTEGLGMNQLYTRTFRRNANGDILVGNDGRPLPSNTNPKGITGGFNPVGSAIPKFTGGWNNSFTYKNLSLGINIDYKFGGTVLTATLLNMTRQGHSKLSLIGREGGYVFPGVNVNTGQPNTVSISVAGNGLQNYWTGYRNDQIGDPFTFKSDFVKLRNISLAYNFTSLISKVNLLKFVKGLSLSASCRNVAILYKDLPGLDPEAIQSSGDIRAGYENSSLPTTRNYNLTLNVKF</sequence>
<evidence type="ECO:0000313" key="12">
    <source>
        <dbReference type="Proteomes" id="UP000515344"/>
    </source>
</evidence>
<keyword evidence="3 8" id="KW-1134">Transmembrane beta strand</keyword>
<dbReference type="Gene3D" id="2.170.130.10">
    <property type="entry name" value="TonB-dependent receptor, plug domain"/>
    <property type="match status" value="1"/>
</dbReference>
<dbReference type="Proteomes" id="UP000515344">
    <property type="component" value="Chromosome"/>
</dbReference>
<evidence type="ECO:0000256" key="1">
    <source>
        <dbReference type="ARBA" id="ARBA00004571"/>
    </source>
</evidence>
<dbReference type="InterPro" id="IPR023997">
    <property type="entry name" value="TonB-dep_OMP_SusC/RagA_CS"/>
</dbReference>
<keyword evidence="2 8" id="KW-0813">Transport</keyword>
<dbReference type="KEGG" id="lacs:H4075_19520"/>
<dbReference type="InterPro" id="IPR012910">
    <property type="entry name" value="Plug_dom"/>
</dbReference>
<feature type="signal peptide" evidence="9">
    <location>
        <begin position="1"/>
        <end position="31"/>
    </location>
</feature>
<dbReference type="GO" id="GO:0044718">
    <property type="term" value="P:siderophore transmembrane transport"/>
    <property type="evidence" value="ECO:0007669"/>
    <property type="project" value="TreeGrafter"/>
</dbReference>
<keyword evidence="7 8" id="KW-0998">Cell outer membrane</keyword>
<dbReference type="Pfam" id="PF07715">
    <property type="entry name" value="Plug"/>
    <property type="match status" value="1"/>
</dbReference>
<dbReference type="NCBIfam" id="TIGR04057">
    <property type="entry name" value="SusC_RagA_signa"/>
    <property type="match status" value="1"/>
</dbReference>
<accession>A0A7G5XFI0</accession>
<keyword evidence="5 9" id="KW-0732">Signal</keyword>
<dbReference type="GO" id="GO:0015344">
    <property type="term" value="F:siderophore uptake transmembrane transporter activity"/>
    <property type="evidence" value="ECO:0007669"/>
    <property type="project" value="TreeGrafter"/>
</dbReference>
<evidence type="ECO:0000259" key="10">
    <source>
        <dbReference type="Pfam" id="PF07715"/>
    </source>
</evidence>
<feature type="chain" id="PRO_5028908468" evidence="9">
    <location>
        <begin position="32"/>
        <end position="1073"/>
    </location>
</feature>
<dbReference type="InterPro" id="IPR037066">
    <property type="entry name" value="Plug_dom_sf"/>
</dbReference>
<dbReference type="PROSITE" id="PS52016">
    <property type="entry name" value="TONB_DEPENDENT_REC_3"/>
    <property type="match status" value="1"/>
</dbReference>
<dbReference type="RefSeq" id="WP_182802495.1">
    <property type="nucleotide sequence ID" value="NZ_CP060007.1"/>
</dbReference>
<comment type="subcellular location">
    <subcellularLocation>
        <location evidence="1 8">Cell outer membrane</location>
        <topology evidence="1 8">Multi-pass membrane protein</topology>
    </subcellularLocation>
</comment>
<dbReference type="AlphaFoldDB" id="A0A7G5XFI0"/>
<dbReference type="InterPro" id="IPR036942">
    <property type="entry name" value="Beta-barrel_TonB_sf"/>
</dbReference>
<dbReference type="SUPFAM" id="SSF56935">
    <property type="entry name" value="Porins"/>
    <property type="match status" value="1"/>
</dbReference>
<dbReference type="InterPro" id="IPR023996">
    <property type="entry name" value="TonB-dep_OMP_SusC/RagA"/>
</dbReference>
<organism evidence="11 12">
    <name type="scientific">Lacibacter sediminis</name>
    <dbReference type="NCBI Taxonomy" id="2760713"/>
    <lineage>
        <taxon>Bacteria</taxon>
        <taxon>Pseudomonadati</taxon>
        <taxon>Bacteroidota</taxon>
        <taxon>Chitinophagia</taxon>
        <taxon>Chitinophagales</taxon>
        <taxon>Chitinophagaceae</taxon>
        <taxon>Lacibacter</taxon>
    </lineage>
</organism>
<proteinExistence type="inferred from homology"/>
<dbReference type="PANTHER" id="PTHR30069:SF29">
    <property type="entry name" value="HEMOGLOBIN AND HEMOGLOBIN-HAPTOGLOBIN-BINDING PROTEIN 1-RELATED"/>
    <property type="match status" value="1"/>
</dbReference>
<dbReference type="EMBL" id="CP060007">
    <property type="protein sequence ID" value="QNA44233.1"/>
    <property type="molecule type" value="Genomic_DNA"/>
</dbReference>
<evidence type="ECO:0000256" key="8">
    <source>
        <dbReference type="PROSITE-ProRule" id="PRU01360"/>
    </source>
</evidence>
<evidence type="ECO:0000256" key="3">
    <source>
        <dbReference type="ARBA" id="ARBA00022452"/>
    </source>
</evidence>
<dbReference type="Gene3D" id="2.40.170.20">
    <property type="entry name" value="TonB-dependent receptor, beta-barrel domain"/>
    <property type="match status" value="1"/>
</dbReference>
<dbReference type="Gene3D" id="2.60.40.1120">
    <property type="entry name" value="Carboxypeptidase-like, regulatory domain"/>
    <property type="match status" value="1"/>
</dbReference>
<dbReference type="GO" id="GO:0009279">
    <property type="term" value="C:cell outer membrane"/>
    <property type="evidence" value="ECO:0007669"/>
    <property type="project" value="UniProtKB-SubCell"/>
</dbReference>
<reference evidence="12" key="1">
    <citation type="submission" date="2020-08" db="EMBL/GenBank/DDBJ databases">
        <title>Lacibacter sp. S13-6-6 genome sequencing.</title>
        <authorList>
            <person name="Jin L."/>
        </authorList>
    </citation>
    <scope>NUCLEOTIDE SEQUENCE [LARGE SCALE GENOMIC DNA]</scope>
    <source>
        <strain evidence="12">S13-6-6</strain>
    </source>
</reference>
<gene>
    <name evidence="11" type="ORF">H4075_19520</name>
</gene>
<evidence type="ECO:0000256" key="4">
    <source>
        <dbReference type="ARBA" id="ARBA00022692"/>
    </source>
</evidence>
<evidence type="ECO:0000256" key="9">
    <source>
        <dbReference type="SAM" id="SignalP"/>
    </source>
</evidence>
<keyword evidence="12" id="KW-1185">Reference proteome</keyword>
<protein>
    <submittedName>
        <fullName evidence="11">SusC/RagA family TonB-linked outer membrane protein</fullName>
    </submittedName>
</protein>
<evidence type="ECO:0000256" key="2">
    <source>
        <dbReference type="ARBA" id="ARBA00022448"/>
    </source>
</evidence>
<dbReference type="SUPFAM" id="SSF49464">
    <property type="entry name" value="Carboxypeptidase regulatory domain-like"/>
    <property type="match status" value="1"/>
</dbReference>
<name>A0A7G5XFI0_9BACT</name>
<dbReference type="NCBIfam" id="TIGR04056">
    <property type="entry name" value="OMP_RagA_SusC"/>
    <property type="match status" value="1"/>
</dbReference>
<dbReference type="Pfam" id="PF13715">
    <property type="entry name" value="CarbopepD_reg_2"/>
    <property type="match status" value="1"/>
</dbReference>
<comment type="similarity">
    <text evidence="8">Belongs to the TonB-dependent receptor family.</text>
</comment>
<dbReference type="InterPro" id="IPR039426">
    <property type="entry name" value="TonB-dep_rcpt-like"/>
</dbReference>
<keyword evidence="4 8" id="KW-0812">Transmembrane</keyword>
<evidence type="ECO:0000256" key="7">
    <source>
        <dbReference type="ARBA" id="ARBA00023237"/>
    </source>
</evidence>
<dbReference type="InterPro" id="IPR008969">
    <property type="entry name" value="CarboxyPept-like_regulatory"/>
</dbReference>